<gene>
    <name evidence="1" type="ORF">HaLaN_09882</name>
</gene>
<dbReference type="Proteomes" id="UP000485058">
    <property type="component" value="Unassembled WGS sequence"/>
</dbReference>
<sequence length="73" mass="8089">MVWARALALGRARLRVNTRGLSKVGQGRAGLGNKGKLCCQRIRITLSGAWRLEGSDAKLLEVTQRDALLWQGW</sequence>
<keyword evidence="2" id="KW-1185">Reference proteome</keyword>
<proteinExistence type="predicted"/>
<protein>
    <submittedName>
        <fullName evidence="1">Uncharacterized protein</fullName>
    </submittedName>
</protein>
<comment type="caution">
    <text evidence="1">The sequence shown here is derived from an EMBL/GenBank/DDBJ whole genome shotgun (WGS) entry which is preliminary data.</text>
</comment>
<organism evidence="1 2">
    <name type="scientific">Haematococcus lacustris</name>
    <name type="common">Green alga</name>
    <name type="synonym">Haematococcus pluvialis</name>
    <dbReference type="NCBI Taxonomy" id="44745"/>
    <lineage>
        <taxon>Eukaryota</taxon>
        <taxon>Viridiplantae</taxon>
        <taxon>Chlorophyta</taxon>
        <taxon>core chlorophytes</taxon>
        <taxon>Chlorophyceae</taxon>
        <taxon>CS clade</taxon>
        <taxon>Chlamydomonadales</taxon>
        <taxon>Haematococcaceae</taxon>
        <taxon>Haematococcus</taxon>
    </lineage>
</organism>
<evidence type="ECO:0000313" key="1">
    <source>
        <dbReference type="EMBL" id="GFH13917.1"/>
    </source>
</evidence>
<reference evidence="1 2" key="1">
    <citation type="submission" date="2020-02" db="EMBL/GenBank/DDBJ databases">
        <title>Draft genome sequence of Haematococcus lacustris strain NIES-144.</title>
        <authorList>
            <person name="Morimoto D."/>
            <person name="Nakagawa S."/>
            <person name="Yoshida T."/>
            <person name="Sawayama S."/>
        </authorList>
    </citation>
    <scope>NUCLEOTIDE SEQUENCE [LARGE SCALE GENOMIC DNA]</scope>
    <source>
        <strain evidence="1 2">NIES-144</strain>
    </source>
</reference>
<accession>A0A699YUK8</accession>
<dbReference type="AlphaFoldDB" id="A0A699YUK8"/>
<evidence type="ECO:0000313" key="2">
    <source>
        <dbReference type="Proteomes" id="UP000485058"/>
    </source>
</evidence>
<dbReference type="EMBL" id="BLLF01000667">
    <property type="protein sequence ID" value="GFH13917.1"/>
    <property type="molecule type" value="Genomic_DNA"/>
</dbReference>
<name>A0A699YUK8_HAELA</name>